<dbReference type="RefSeq" id="WP_274268760.1">
    <property type="nucleotide sequence ID" value="NZ_CP117880.1"/>
</dbReference>
<dbReference type="InterPro" id="IPR032508">
    <property type="entry name" value="FecR_C"/>
</dbReference>
<evidence type="ECO:0000256" key="1">
    <source>
        <dbReference type="SAM" id="Phobius"/>
    </source>
</evidence>
<evidence type="ECO:0000259" key="3">
    <source>
        <dbReference type="Pfam" id="PF16344"/>
    </source>
</evidence>
<dbReference type="InterPro" id="IPR006860">
    <property type="entry name" value="FecR"/>
</dbReference>
<dbReference type="Proteomes" id="UP001221558">
    <property type="component" value="Chromosome"/>
</dbReference>
<keyword evidence="1" id="KW-0812">Transmembrane</keyword>
<dbReference type="EMBL" id="CP117880">
    <property type="protein sequence ID" value="WDF70053.1"/>
    <property type="molecule type" value="Genomic_DNA"/>
</dbReference>
<sequence>MPTDNPTLEELIVDESFINYCLQRDQAAAHLWEAWLQEHVAHQERIDEAKRMVLALAYRPSAAEIATERARLLAFIAQKAPNKRRTQPLRLVGRWVAAASIALAIGLGATYYFRRPAAVDAISVAWIKQTVPAGKLMHLRLADGTKVRLTSATTFSYPENFSSPTREVYLQGEAFFDVAHADNKPFIIRSGDFAIRVLGTAFNVHAFEEDAKLQVSLFRGKVEVSNGASTQILEPGQSFVYDKRTKTASIQAFDEVDEQARISGVLFFDRADFAELARKLSRKYGIVVPPNSDVNITFSGRIAHETIEQVIEKLNYTTSYRFLLDSNTLFVKHK</sequence>
<protein>
    <submittedName>
        <fullName evidence="4">FecR domain-containing protein</fullName>
    </submittedName>
</protein>
<dbReference type="PANTHER" id="PTHR30273:SF2">
    <property type="entry name" value="PROTEIN FECR"/>
    <property type="match status" value="1"/>
</dbReference>
<dbReference type="Pfam" id="PF04773">
    <property type="entry name" value="FecR"/>
    <property type="match status" value="1"/>
</dbReference>
<organism evidence="4 5">
    <name type="scientific">Sphingobacterium oryzagri</name>
    <dbReference type="NCBI Taxonomy" id="3025669"/>
    <lineage>
        <taxon>Bacteria</taxon>
        <taxon>Pseudomonadati</taxon>
        <taxon>Bacteroidota</taxon>
        <taxon>Sphingobacteriia</taxon>
        <taxon>Sphingobacteriales</taxon>
        <taxon>Sphingobacteriaceae</taxon>
        <taxon>Sphingobacterium</taxon>
    </lineage>
</organism>
<evidence type="ECO:0000259" key="2">
    <source>
        <dbReference type="Pfam" id="PF04773"/>
    </source>
</evidence>
<keyword evidence="1" id="KW-0472">Membrane</keyword>
<dbReference type="Gene3D" id="3.55.50.30">
    <property type="match status" value="1"/>
</dbReference>
<dbReference type="PANTHER" id="PTHR30273">
    <property type="entry name" value="PERIPLASMIC SIGNAL SENSOR AND SIGMA FACTOR ACTIVATOR FECR-RELATED"/>
    <property type="match status" value="1"/>
</dbReference>
<feature type="domain" description="FecR protein" evidence="2">
    <location>
        <begin position="132"/>
        <end position="223"/>
    </location>
</feature>
<dbReference type="Gene3D" id="2.60.120.1440">
    <property type="match status" value="1"/>
</dbReference>
<accession>A0ABY7WKD9</accession>
<name>A0ABY7WKD9_9SPHI</name>
<evidence type="ECO:0000313" key="5">
    <source>
        <dbReference type="Proteomes" id="UP001221558"/>
    </source>
</evidence>
<keyword evidence="5" id="KW-1185">Reference proteome</keyword>
<feature type="transmembrane region" description="Helical" evidence="1">
    <location>
        <begin position="91"/>
        <end position="113"/>
    </location>
</feature>
<keyword evidence="1" id="KW-1133">Transmembrane helix</keyword>
<dbReference type="Pfam" id="PF16344">
    <property type="entry name" value="FecR_C"/>
    <property type="match status" value="1"/>
</dbReference>
<proteinExistence type="predicted"/>
<evidence type="ECO:0000313" key="4">
    <source>
        <dbReference type="EMBL" id="WDF70053.1"/>
    </source>
</evidence>
<dbReference type="InterPro" id="IPR012373">
    <property type="entry name" value="Ferrdict_sens_TM"/>
</dbReference>
<gene>
    <name evidence="4" type="ORF">PQ465_06655</name>
</gene>
<dbReference type="PIRSF" id="PIRSF018266">
    <property type="entry name" value="FecR"/>
    <property type="match status" value="1"/>
</dbReference>
<reference evidence="4 5" key="1">
    <citation type="submission" date="2023-02" db="EMBL/GenBank/DDBJ databases">
        <title>Genome sequence of Sphingobacterium sp. KACC 22765.</title>
        <authorList>
            <person name="Kim S."/>
            <person name="Heo J."/>
            <person name="Kwon S.-W."/>
        </authorList>
    </citation>
    <scope>NUCLEOTIDE SEQUENCE [LARGE SCALE GENOMIC DNA]</scope>
    <source>
        <strain evidence="4 5">KACC 22765</strain>
    </source>
</reference>
<feature type="domain" description="Protein FecR C-terminal" evidence="3">
    <location>
        <begin position="266"/>
        <end position="329"/>
    </location>
</feature>